<evidence type="ECO:0000313" key="6">
    <source>
        <dbReference type="Proteomes" id="UP000674318"/>
    </source>
</evidence>
<dbReference type="Pfam" id="PF03661">
    <property type="entry name" value="TMEM33_Pom33"/>
    <property type="match status" value="1"/>
</dbReference>
<comment type="caution">
    <text evidence="5">The sequence shown here is derived from an EMBL/GenBank/DDBJ whole genome shotgun (WGS) entry which is preliminary data.</text>
</comment>
<evidence type="ECO:0008006" key="7">
    <source>
        <dbReference type="Google" id="ProtNLM"/>
    </source>
</evidence>
<dbReference type="Pfam" id="PF13431">
    <property type="entry name" value="TPR_17"/>
    <property type="match status" value="1"/>
</dbReference>
<gene>
    <name evidence="5" type="ORF">JKF63_01484</name>
</gene>
<dbReference type="GO" id="GO:0060090">
    <property type="term" value="F:molecular adaptor activity"/>
    <property type="evidence" value="ECO:0007669"/>
    <property type="project" value="TreeGrafter"/>
</dbReference>
<dbReference type="SUPFAM" id="SSF48452">
    <property type="entry name" value="TPR-like"/>
    <property type="match status" value="1"/>
</dbReference>
<dbReference type="InterPro" id="IPR047150">
    <property type="entry name" value="SGT"/>
</dbReference>
<dbReference type="AlphaFoldDB" id="A0A836KZP2"/>
<sequence length="382" mass="42946">MTNTSAEELKARGNEAYAAKRFEDAIVFYDRAIEMDTTNFVYYNNRAAAYHELKNYPKAIEDAQKSIALEDNAKAHIRLGAALWGQLKYREAKEEFLVAERMDPSKQSIKDSIQSLEKLINPMSSASGFAHRRGVPHPYEYARAAAAANAAVQTFGGEFVSAETGRIGLALDVAVIVLSGLQILTSVFLPSKTSTLWTYLLLVTMGQQALVMRARDLLQFKKEIVSTWMSHFSSLLFLLCFFAQLTGVRPILFMPVFLAAYSVLDLVHKRQQIAALMGPTYGFIAPYMQRAEEAKDTIRIFTASVEALLLFTVMFTGGSYFTLVYIQYAKNRYNHDGFVKLAFKGLRMNFTRITTSSYMPQVVDKYAQKFFDLLGNLACQSV</sequence>
<feature type="transmembrane region" description="Helical" evidence="4">
    <location>
        <begin position="195"/>
        <end position="212"/>
    </location>
</feature>
<evidence type="ECO:0000256" key="2">
    <source>
        <dbReference type="ARBA" id="ARBA00022803"/>
    </source>
</evidence>
<accession>A0A836KZP2</accession>
<dbReference type="GO" id="GO:0016020">
    <property type="term" value="C:membrane"/>
    <property type="evidence" value="ECO:0007669"/>
    <property type="project" value="InterPro"/>
</dbReference>
<proteinExistence type="predicted"/>
<dbReference type="InterPro" id="IPR005344">
    <property type="entry name" value="TMEM33/Pom33"/>
</dbReference>
<evidence type="ECO:0000256" key="3">
    <source>
        <dbReference type="PROSITE-ProRule" id="PRU00339"/>
    </source>
</evidence>
<keyword evidence="6" id="KW-1185">Reference proteome</keyword>
<keyword evidence="4" id="KW-0472">Membrane</keyword>
<evidence type="ECO:0000256" key="4">
    <source>
        <dbReference type="SAM" id="Phobius"/>
    </source>
</evidence>
<feature type="transmembrane region" description="Helical" evidence="4">
    <location>
        <begin position="307"/>
        <end position="328"/>
    </location>
</feature>
<dbReference type="SMART" id="SM00028">
    <property type="entry name" value="TPR"/>
    <property type="match status" value="2"/>
</dbReference>
<keyword evidence="2 3" id="KW-0802">TPR repeat</keyword>
<reference evidence="5 6" key="1">
    <citation type="submission" date="2021-02" db="EMBL/GenBank/DDBJ databases">
        <title>Porcisia hertigi Genome sequencing and assembly.</title>
        <authorList>
            <person name="Almutairi H."/>
            <person name="Gatherer D."/>
        </authorList>
    </citation>
    <scope>NUCLEOTIDE SEQUENCE [LARGE SCALE GENOMIC DNA]</scope>
    <source>
        <strain evidence="5 6">C119</strain>
    </source>
</reference>
<dbReference type="PANTHER" id="PTHR45831:SF2">
    <property type="entry name" value="LD24721P"/>
    <property type="match status" value="1"/>
</dbReference>
<dbReference type="PROSITE" id="PS50005">
    <property type="entry name" value="TPR"/>
    <property type="match status" value="1"/>
</dbReference>
<dbReference type="GO" id="GO:0072380">
    <property type="term" value="C:TRC complex"/>
    <property type="evidence" value="ECO:0007669"/>
    <property type="project" value="TreeGrafter"/>
</dbReference>
<organism evidence="5 6">
    <name type="scientific">Porcisia hertigi</name>
    <dbReference type="NCBI Taxonomy" id="2761500"/>
    <lineage>
        <taxon>Eukaryota</taxon>
        <taxon>Discoba</taxon>
        <taxon>Euglenozoa</taxon>
        <taxon>Kinetoplastea</taxon>
        <taxon>Metakinetoplastina</taxon>
        <taxon>Trypanosomatida</taxon>
        <taxon>Trypanosomatidae</taxon>
        <taxon>Leishmaniinae</taxon>
        <taxon>Porcisia</taxon>
    </lineage>
</organism>
<dbReference type="RefSeq" id="XP_067753688.1">
    <property type="nucleotide sequence ID" value="XM_067897531.1"/>
</dbReference>
<feature type="transmembrane region" description="Helical" evidence="4">
    <location>
        <begin position="169"/>
        <end position="189"/>
    </location>
</feature>
<feature type="transmembrane region" description="Helical" evidence="4">
    <location>
        <begin position="251"/>
        <end position="267"/>
    </location>
</feature>
<dbReference type="PANTHER" id="PTHR45831">
    <property type="entry name" value="LD24721P"/>
    <property type="match status" value="1"/>
</dbReference>
<keyword evidence="4" id="KW-1133">Transmembrane helix</keyword>
<dbReference type="GO" id="GO:0006620">
    <property type="term" value="P:post-translational protein targeting to endoplasmic reticulum membrane"/>
    <property type="evidence" value="ECO:0007669"/>
    <property type="project" value="TreeGrafter"/>
</dbReference>
<keyword evidence="1" id="KW-0677">Repeat</keyword>
<evidence type="ECO:0000256" key="1">
    <source>
        <dbReference type="ARBA" id="ARBA00022737"/>
    </source>
</evidence>
<dbReference type="OrthoDB" id="2335338at2759"/>
<feature type="repeat" description="TPR" evidence="3">
    <location>
        <begin position="6"/>
        <end position="39"/>
    </location>
</feature>
<evidence type="ECO:0000313" key="5">
    <source>
        <dbReference type="EMBL" id="KAG5492904.1"/>
    </source>
</evidence>
<dbReference type="EMBL" id="JAFJZO010000035">
    <property type="protein sequence ID" value="KAG5492904.1"/>
    <property type="molecule type" value="Genomic_DNA"/>
</dbReference>
<dbReference type="Proteomes" id="UP000674318">
    <property type="component" value="Chromosome 35"/>
</dbReference>
<dbReference type="InterPro" id="IPR019734">
    <property type="entry name" value="TPR_rpt"/>
</dbReference>
<dbReference type="InterPro" id="IPR011990">
    <property type="entry name" value="TPR-like_helical_dom_sf"/>
</dbReference>
<keyword evidence="4" id="KW-0812">Transmembrane</keyword>
<dbReference type="GeneID" id="94287608"/>
<dbReference type="KEGG" id="phet:94287608"/>
<protein>
    <recommendedName>
        <fullName evidence="7">Tetratricopeptide repeat protein</fullName>
    </recommendedName>
</protein>
<dbReference type="Gene3D" id="1.25.40.10">
    <property type="entry name" value="Tetratricopeptide repeat domain"/>
    <property type="match status" value="1"/>
</dbReference>
<name>A0A836KZP2_9TRYP</name>
<feature type="transmembrane region" description="Helical" evidence="4">
    <location>
        <begin position="224"/>
        <end position="245"/>
    </location>
</feature>